<gene>
    <name evidence="7" type="ORF">LKD48_01630</name>
</gene>
<dbReference type="RefSeq" id="WP_308730982.1">
    <property type="nucleotide sequence ID" value="NZ_JAJEQN010000003.1"/>
</dbReference>
<organism evidence="7 8">
    <name type="scientific">Anthropogastromicrobium aceti</name>
    <dbReference type="NCBI Taxonomy" id="2981768"/>
    <lineage>
        <taxon>Bacteria</taxon>
        <taxon>Bacillati</taxon>
        <taxon>Bacillota</taxon>
        <taxon>Clostridia</taxon>
        <taxon>Lachnospirales</taxon>
        <taxon>Lachnospiraceae</taxon>
        <taxon>Anthropogastromicrobium</taxon>
    </lineage>
</organism>
<dbReference type="EMBL" id="JAJEQN010000003">
    <property type="protein sequence ID" value="MCC2220349.1"/>
    <property type="molecule type" value="Genomic_DNA"/>
</dbReference>
<dbReference type="InterPro" id="IPR000415">
    <property type="entry name" value="Nitroreductase-like"/>
</dbReference>
<protein>
    <submittedName>
        <fullName evidence="7">Nitroreductase family protein</fullName>
    </submittedName>
</protein>
<evidence type="ECO:0000256" key="4">
    <source>
        <dbReference type="ARBA" id="ARBA00022643"/>
    </source>
</evidence>
<evidence type="ECO:0000256" key="5">
    <source>
        <dbReference type="ARBA" id="ARBA00023002"/>
    </source>
</evidence>
<dbReference type="AlphaFoldDB" id="A0AAE3E1J3"/>
<keyword evidence="3" id="KW-0285">Flavoprotein</keyword>
<keyword evidence="4" id="KW-0288">FMN</keyword>
<dbReference type="Gene3D" id="3.40.109.10">
    <property type="entry name" value="NADH Oxidase"/>
    <property type="match status" value="1"/>
</dbReference>
<evidence type="ECO:0000256" key="2">
    <source>
        <dbReference type="ARBA" id="ARBA00007118"/>
    </source>
</evidence>
<evidence type="ECO:0000313" key="8">
    <source>
        <dbReference type="Proteomes" id="UP001198200"/>
    </source>
</evidence>
<dbReference type="PANTHER" id="PTHR43673:SF2">
    <property type="entry name" value="NITROREDUCTASE"/>
    <property type="match status" value="1"/>
</dbReference>
<sequence length="256" mass="29208">MTQYEAIGRRHSVRRFQMTAIDPHIMKQINCFIQTLAPLHPQAAYRIAVVEAYNTQKHVFKGMFLAQAPYYLVLSAKDHPFAAVNAGYVMEQLVLYLVSKGFATCYLGDAKSKPDLDQYQPMIVVAFGKAAATAVKKPASRKKLTELVNQPPVAQQNARKIIEAARIAPSAFNLQPWRFMPQDGKIHVFMKKESLMQTKRMKELTLLDMGIAMCHMALAAEELWLDWRLSREDTSNEPIWKGCQYVATLYYEIKSF</sequence>
<comment type="caution">
    <text evidence="7">The sequence shown here is derived from an EMBL/GenBank/DDBJ whole genome shotgun (WGS) entry which is preliminary data.</text>
</comment>
<dbReference type="Pfam" id="PF14512">
    <property type="entry name" value="TM1586_NiRdase"/>
    <property type="match status" value="1"/>
</dbReference>
<keyword evidence="8" id="KW-1185">Reference proteome</keyword>
<dbReference type="GO" id="GO:0016491">
    <property type="term" value="F:oxidoreductase activity"/>
    <property type="evidence" value="ECO:0007669"/>
    <property type="project" value="UniProtKB-KW"/>
</dbReference>
<comment type="cofactor">
    <cofactor evidence="1">
        <name>FMN</name>
        <dbReference type="ChEBI" id="CHEBI:58210"/>
    </cofactor>
</comment>
<name>A0AAE3E1J3_9FIRM</name>
<feature type="domain" description="Putative nitroreductase TM1586" evidence="6">
    <location>
        <begin position="4"/>
        <end position="220"/>
    </location>
</feature>
<evidence type="ECO:0000256" key="1">
    <source>
        <dbReference type="ARBA" id="ARBA00001917"/>
    </source>
</evidence>
<dbReference type="Proteomes" id="UP001198200">
    <property type="component" value="Unassembled WGS sequence"/>
</dbReference>
<comment type="similarity">
    <text evidence="2">Belongs to the nitroreductase family.</text>
</comment>
<proteinExistence type="inferred from homology"/>
<accession>A0AAE3E1J3</accession>
<dbReference type="SUPFAM" id="SSF55469">
    <property type="entry name" value="FMN-dependent nitroreductase-like"/>
    <property type="match status" value="2"/>
</dbReference>
<reference evidence="7 8" key="1">
    <citation type="submission" date="2021-10" db="EMBL/GenBank/DDBJ databases">
        <title>Anaerobic single-cell dispensing facilitates the cultivation of human gut bacteria.</title>
        <authorList>
            <person name="Afrizal A."/>
        </authorList>
    </citation>
    <scope>NUCLEOTIDE SEQUENCE [LARGE SCALE GENOMIC DNA]</scope>
    <source>
        <strain evidence="7 8">CLA-AA-H224</strain>
    </source>
</reference>
<evidence type="ECO:0000256" key="3">
    <source>
        <dbReference type="ARBA" id="ARBA00022630"/>
    </source>
</evidence>
<dbReference type="Gene3D" id="3.40.109.30">
    <property type="entry name" value="putative nitroreductase (tm1586), domain 2"/>
    <property type="match status" value="1"/>
</dbReference>
<dbReference type="PANTHER" id="PTHR43673">
    <property type="entry name" value="NAD(P)H NITROREDUCTASE YDGI-RELATED"/>
    <property type="match status" value="1"/>
</dbReference>
<keyword evidence="5" id="KW-0560">Oxidoreductase</keyword>
<evidence type="ECO:0000313" key="7">
    <source>
        <dbReference type="EMBL" id="MCC2220349.1"/>
    </source>
</evidence>
<dbReference type="InterPro" id="IPR029478">
    <property type="entry name" value="TM1586_NiRdase"/>
</dbReference>
<evidence type="ECO:0000259" key="6">
    <source>
        <dbReference type="Pfam" id="PF14512"/>
    </source>
</evidence>